<dbReference type="SUPFAM" id="SSF47266">
    <property type="entry name" value="4-helical cytokines"/>
    <property type="match status" value="1"/>
</dbReference>
<dbReference type="GO" id="GO:0005125">
    <property type="term" value="F:cytokine activity"/>
    <property type="evidence" value="ECO:0007669"/>
    <property type="project" value="UniProtKB-KW"/>
</dbReference>
<dbReference type="InterPro" id="IPR009079">
    <property type="entry name" value="4_helix_cytokine-like_core"/>
</dbReference>
<organism evidence="7 8">
    <name type="scientific">Callorhinchus milii</name>
    <name type="common">Ghost shark</name>
    <dbReference type="NCBI Taxonomy" id="7868"/>
    <lineage>
        <taxon>Eukaryota</taxon>
        <taxon>Metazoa</taxon>
        <taxon>Chordata</taxon>
        <taxon>Craniata</taxon>
        <taxon>Vertebrata</taxon>
        <taxon>Chondrichthyes</taxon>
        <taxon>Holocephali</taxon>
        <taxon>Chimaeriformes</taxon>
        <taxon>Callorhinchidae</taxon>
        <taxon>Callorhinchus</taxon>
    </lineage>
</organism>
<comment type="subcellular location">
    <subcellularLocation>
        <location evidence="1">Secreted</location>
    </subcellularLocation>
</comment>
<dbReference type="GeneTree" id="ENSGT00970000195648"/>
<feature type="signal peptide" evidence="6">
    <location>
        <begin position="1"/>
        <end position="23"/>
    </location>
</feature>
<dbReference type="AlphaFoldDB" id="A0A4W3GN54"/>
<reference evidence="7" key="4">
    <citation type="submission" date="2025-08" db="UniProtKB">
        <authorList>
            <consortium name="Ensembl"/>
        </authorList>
    </citation>
    <scope>IDENTIFICATION</scope>
</reference>
<keyword evidence="3" id="KW-0202">Cytokine</keyword>
<evidence type="ECO:0000256" key="1">
    <source>
        <dbReference type="ARBA" id="ARBA00004613"/>
    </source>
</evidence>
<dbReference type="Ensembl" id="ENSCMIT00000005087.1">
    <property type="protein sequence ID" value="ENSCMIP00000004906.1"/>
    <property type="gene ID" value="ENSCMIG00000002917.1"/>
</dbReference>
<sequence length="143" mass="16465">MMTFGSSFILVAVSVLLAQPLAADCRMLHVGQCSFVANLHEIREYFSEIRNAIVSKTCCFLNHLLRFYVENVFKHYTPTSDLIKRKTSSLANSFLSVKRDLRQCVSNKTYLCFEREIPSSWEKMFDKPMELLVPLIESGEIQC</sequence>
<dbReference type="PANTHER" id="PTHR48482">
    <property type="entry name" value="INTERLEUKIN-19-RELATED"/>
    <property type="match status" value="1"/>
</dbReference>
<reference evidence="8" key="1">
    <citation type="journal article" date="2006" name="Science">
        <title>Ancient noncoding elements conserved in the human genome.</title>
        <authorList>
            <person name="Venkatesh B."/>
            <person name="Kirkness E.F."/>
            <person name="Loh Y.H."/>
            <person name="Halpern A.L."/>
            <person name="Lee A.P."/>
            <person name="Johnson J."/>
            <person name="Dandona N."/>
            <person name="Viswanathan L.D."/>
            <person name="Tay A."/>
            <person name="Venter J.C."/>
            <person name="Strausberg R.L."/>
            <person name="Brenner S."/>
        </authorList>
    </citation>
    <scope>NUCLEOTIDE SEQUENCE [LARGE SCALE GENOMIC DNA]</scope>
</reference>
<dbReference type="GO" id="GO:0005615">
    <property type="term" value="C:extracellular space"/>
    <property type="evidence" value="ECO:0007669"/>
    <property type="project" value="UniProtKB-KW"/>
</dbReference>
<evidence type="ECO:0000313" key="7">
    <source>
        <dbReference type="Ensembl" id="ENSCMIP00000004906.1"/>
    </source>
</evidence>
<keyword evidence="8" id="KW-1185">Reference proteome</keyword>
<feature type="chain" id="PRO_5021460372" evidence="6">
    <location>
        <begin position="24"/>
        <end position="143"/>
    </location>
</feature>
<evidence type="ECO:0000256" key="5">
    <source>
        <dbReference type="ARBA" id="ARBA00022729"/>
    </source>
</evidence>
<protein>
    <submittedName>
        <fullName evidence="7">Uncharacterized protein</fullName>
    </submittedName>
</protein>
<comment type="similarity">
    <text evidence="2">Belongs to the IL-10 family.</text>
</comment>
<dbReference type="Proteomes" id="UP000314986">
    <property type="component" value="Unassembled WGS sequence"/>
</dbReference>
<reference evidence="7" key="5">
    <citation type="submission" date="2025-09" db="UniProtKB">
        <authorList>
            <consortium name="Ensembl"/>
        </authorList>
    </citation>
    <scope>IDENTIFICATION</scope>
</reference>
<evidence type="ECO:0000256" key="2">
    <source>
        <dbReference type="ARBA" id="ARBA00008813"/>
    </source>
</evidence>
<dbReference type="PANTHER" id="PTHR48482:SF3">
    <property type="entry name" value="INTERLEUKIN-19"/>
    <property type="match status" value="1"/>
</dbReference>
<reference evidence="8" key="3">
    <citation type="journal article" date="2014" name="Nature">
        <title>Elephant shark genome provides unique insights into gnathostome evolution.</title>
        <authorList>
            <consortium name="International Elephant Shark Genome Sequencing Consortium"/>
            <person name="Venkatesh B."/>
            <person name="Lee A.P."/>
            <person name="Ravi V."/>
            <person name="Maurya A.K."/>
            <person name="Lian M.M."/>
            <person name="Swann J.B."/>
            <person name="Ohta Y."/>
            <person name="Flajnik M.F."/>
            <person name="Sutoh Y."/>
            <person name="Kasahara M."/>
            <person name="Hoon S."/>
            <person name="Gangu V."/>
            <person name="Roy S.W."/>
            <person name="Irimia M."/>
            <person name="Korzh V."/>
            <person name="Kondrychyn I."/>
            <person name="Lim Z.W."/>
            <person name="Tay B.H."/>
            <person name="Tohari S."/>
            <person name="Kong K.W."/>
            <person name="Ho S."/>
            <person name="Lorente-Galdos B."/>
            <person name="Quilez J."/>
            <person name="Marques-Bonet T."/>
            <person name="Raney B.J."/>
            <person name="Ingham P.W."/>
            <person name="Tay A."/>
            <person name="Hillier L.W."/>
            <person name="Minx P."/>
            <person name="Boehm T."/>
            <person name="Wilson R.K."/>
            <person name="Brenner S."/>
            <person name="Warren W.C."/>
        </authorList>
    </citation>
    <scope>NUCLEOTIDE SEQUENCE [LARGE SCALE GENOMIC DNA]</scope>
</reference>
<evidence type="ECO:0000256" key="4">
    <source>
        <dbReference type="ARBA" id="ARBA00022525"/>
    </source>
</evidence>
<dbReference type="InterPro" id="IPR020443">
    <property type="entry name" value="IL-10/19/20/24/26"/>
</dbReference>
<keyword evidence="5 6" id="KW-0732">Signal</keyword>
<dbReference type="Gene3D" id="1.20.1250.10">
    <property type="match status" value="1"/>
</dbReference>
<name>A0A4W3GN54_CALMI</name>
<proteinExistence type="inferred from homology"/>
<evidence type="ECO:0000256" key="6">
    <source>
        <dbReference type="SAM" id="SignalP"/>
    </source>
</evidence>
<evidence type="ECO:0000256" key="3">
    <source>
        <dbReference type="ARBA" id="ARBA00022514"/>
    </source>
</evidence>
<dbReference type="InParanoid" id="A0A4W3GN54"/>
<evidence type="ECO:0000313" key="8">
    <source>
        <dbReference type="Proteomes" id="UP000314986"/>
    </source>
</evidence>
<keyword evidence="4" id="KW-0964">Secreted</keyword>
<dbReference type="STRING" id="7868.ENSCMIP00000004906"/>
<reference evidence="8" key="2">
    <citation type="journal article" date="2007" name="PLoS Biol.">
        <title>Survey sequencing and comparative analysis of the elephant shark (Callorhinchus milii) genome.</title>
        <authorList>
            <person name="Venkatesh B."/>
            <person name="Kirkness E.F."/>
            <person name="Loh Y.H."/>
            <person name="Halpern A.L."/>
            <person name="Lee A.P."/>
            <person name="Johnson J."/>
            <person name="Dandona N."/>
            <person name="Viswanathan L.D."/>
            <person name="Tay A."/>
            <person name="Venter J.C."/>
            <person name="Strausberg R.L."/>
            <person name="Brenner S."/>
        </authorList>
    </citation>
    <scope>NUCLEOTIDE SEQUENCE [LARGE SCALE GENOMIC DNA]</scope>
</reference>
<accession>A0A4W3GN54</accession>
<dbReference type="FunCoup" id="A0A4W3GN54">
    <property type="interactions" value="46"/>
</dbReference>